<keyword evidence="2" id="KW-1185">Reference proteome</keyword>
<dbReference type="Proteomes" id="UP000447434">
    <property type="component" value="Chromosome 24"/>
</dbReference>
<comment type="caution">
    <text evidence="1">The sequence shown here is derived from an EMBL/GenBank/DDBJ whole genome shotgun (WGS) entry which is preliminary data.</text>
</comment>
<organism evidence="1 2">
    <name type="scientific">Lupinus albus</name>
    <name type="common">White lupine</name>
    <name type="synonym">Lupinus termis</name>
    <dbReference type="NCBI Taxonomy" id="3870"/>
    <lineage>
        <taxon>Eukaryota</taxon>
        <taxon>Viridiplantae</taxon>
        <taxon>Streptophyta</taxon>
        <taxon>Embryophyta</taxon>
        <taxon>Tracheophyta</taxon>
        <taxon>Spermatophyta</taxon>
        <taxon>Magnoliopsida</taxon>
        <taxon>eudicotyledons</taxon>
        <taxon>Gunneridae</taxon>
        <taxon>Pentapetalae</taxon>
        <taxon>rosids</taxon>
        <taxon>fabids</taxon>
        <taxon>Fabales</taxon>
        <taxon>Fabaceae</taxon>
        <taxon>Papilionoideae</taxon>
        <taxon>50 kb inversion clade</taxon>
        <taxon>genistoids sensu lato</taxon>
        <taxon>core genistoids</taxon>
        <taxon>Genisteae</taxon>
        <taxon>Lupinus</taxon>
    </lineage>
</organism>
<evidence type="ECO:0000313" key="1">
    <source>
        <dbReference type="EMBL" id="KAE9586222.1"/>
    </source>
</evidence>
<gene>
    <name evidence="1" type="ORF">Lalb_Chr24g0399561</name>
</gene>
<proteinExistence type="predicted"/>
<dbReference type="EMBL" id="WOCE01000024">
    <property type="protein sequence ID" value="KAE9586222.1"/>
    <property type="molecule type" value="Genomic_DNA"/>
</dbReference>
<evidence type="ECO:0000313" key="2">
    <source>
        <dbReference type="Proteomes" id="UP000447434"/>
    </source>
</evidence>
<accession>A0A6A4N854</accession>
<reference evidence="2" key="1">
    <citation type="journal article" date="2020" name="Nat. Commun.">
        <title>Genome sequence of the cluster root forming white lupin.</title>
        <authorList>
            <person name="Hufnagel B."/>
            <person name="Marques A."/>
            <person name="Soriano A."/>
            <person name="Marques L."/>
            <person name="Divol F."/>
            <person name="Doumas P."/>
            <person name="Sallet E."/>
            <person name="Mancinotti D."/>
            <person name="Carrere S."/>
            <person name="Marande W."/>
            <person name="Arribat S."/>
            <person name="Keller J."/>
            <person name="Huneau C."/>
            <person name="Blein T."/>
            <person name="Aime D."/>
            <person name="Laguerre M."/>
            <person name="Taylor J."/>
            <person name="Schubert V."/>
            <person name="Nelson M."/>
            <person name="Geu-Flores F."/>
            <person name="Crespi M."/>
            <person name="Gallardo-Guerrero K."/>
            <person name="Delaux P.-M."/>
            <person name="Salse J."/>
            <person name="Berges H."/>
            <person name="Guyot R."/>
            <person name="Gouzy J."/>
            <person name="Peret B."/>
        </authorList>
    </citation>
    <scope>NUCLEOTIDE SEQUENCE [LARGE SCALE GENOMIC DNA]</scope>
    <source>
        <strain evidence="2">cv. Amiga</strain>
    </source>
</reference>
<sequence>MRSFSQPLERYCQRPTQHICLYFHLGLNPMHGLLGFWIQHKCDHSLTLGLGATYQLLDQTPTRSFQPVQSSIVTGFGNSGESQVRHHVLNPKS</sequence>
<protein>
    <submittedName>
        <fullName evidence="1">Uncharacterized protein</fullName>
    </submittedName>
</protein>
<dbReference type="AlphaFoldDB" id="A0A6A4N854"/>
<name>A0A6A4N854_LUPAL</name>